<dbReference type="OrthoDB" id="8300214at2759"/>
<evidence type="ECO:0000256" key="1">
    <source>
        <dbReference type="ARBA" id="ARBA00001917"/>
    </source>
</evidence>
<accession>A0A8H7MCH5</accession>
<feature type="region of interest" description="Disordered" evidence="9">
    <location>
        <begin position="454"/>
        <end position="490"/>
    </location>
</feature>
<dbReference type="PANTHER" id="PTHR43590:SF1">
    <property type="entry name" value="ARSENIC RESISTANCE PROTEIN ARSH (AFU_ORTHOLOGUE AFUA_5G15030)"/>
    <property type="match status" value="1"/>
</dbReference>
<evidence type="ECO:0000313" key="12">
    <source>
        <dbReference type="Proteomes" id="UP000651452"/>
    </source>
</evidence>
<protein>
    <recommendedName>
        <fullName evidence="10">NADPH-dependent FMN reductase-like domain-containing protein</fullName>
    </recommendedName>
</protein>
<organism evidence="11 12">
    <name type="scientific">Ascochyta lentis</name>
    <dbReference type="NCBI Taxonomy" id="205686"/>
    <lineage>
        <taxon>Eukaryota</taxon>
        <taxon>Fungi</taxon>
        <taxon>Dikarya</taxon>
        <taxon>Ascomycota</taxon>
        <taxon>Pezizomycotina</taxon>
        <taxon>Dothideomycetes</taxon>
        <taxon>Pleosporomycetidae</taxon>
        <taxon>Pleosporales</taxon>
        <taxon>Pleosporineae</taxon>
        <taxon>Didymellaceae</taxon>
        <taxon>Ascochyta</taxon>
    </lineage>
</organism>
<keyword evidence="7" id="KW-0560">Oxidoreductase</keyword>
<dbReference type="Proteomes" id="UP000651452">
    <property type="component" value="Unassembled WGS sequence"/>
</dbReference>
<proteinExistence type="predicted"/>
<dbReference type="FunFam" id="3.40.50.360:FF:000027">
    <property type="entry name" value="Arsenical resistance protein ArsH"/>
    <property type="match status" value="1"/>
</dbReference>
<dbReference type="EMBL" id="RZGK01000014">
    <property type="protein sequence ID" value="KAF9694281.1"/>
    <property type="molecule type" value="Genomic_DNA"/>
</dbReference>
<evidence type="ECO:0000256" key="8">
    <source>
        <dbReference type="SAM" id="Coils"/>
    </source>
</evidence>
<evidence type="ECO:0000256" key="7">
    <source>
        <dbReference type="ARBA" id="ARBA00023002"/>
    </source>
</evidence>
<comment type="caution">
    <text evidence="11">The sequence shown here is derived from an EMBL/GenBank/DDBJ whole genome shotgun (WGS) entry which is preliminary data.</text>
</comment>
<feature type="compositionally biased region" description="Basic and acidic residues" evidence="9">
    <location>
        <begin position="308"/>
        <end position="329"/>
    </location>
</feature>
<keyword evidence="6" id="KW-0521">NADP</keyword>
<evidence type="ECO:0000256" key="9">
    <source>
        <dbReference type="SAM" id="MobiDB-lite"/>
    </source>
</evidence>
<evidence type="ECO:0000256" key="4">
    <source>
        <dbReference type="ARBA" id="ARBA00022643"/>
    </source>
</evidence>
<sequence length="669" mass="75198">MNQFRFAIRPTIVRTTPTPRRFLTSAPASSMTNGDLNNTAAERARRELEVDPAYRYRTFAIPQSQDDAETRERYRPFILDEETSNSDWVSQLELSTILKMVESQIINNKQDRLRVLVLHGSMRNRSYSRLLSYEASRILFRLGCDVRMYDPKGLPVKDDEQHSHPKVQELRELSKWSDGHIWISPEQHGNVTAVFKNQIDWVPLSTGSVRPTQGRTLAIAQVSGGSQSFNTVNTLRILGRWMRMFAIPNQSSIPMAYKQFTEPEDVEGGSRLMPSGNRDRLVDCMEEFVKYTLVMRPHFDLFGDRYSEREEKRSKEEKERLAKAKEREASPNLKKTNPFRGIESNALDLALGLIVVDDAIRIRDNQRRSRARRKDLIKDLQTRVQEYELRGVAATQDMQRAARKVAQENERLRTLLARHGILKDEVEAFLRSYERTESSAEPETPISIAKSPNVLSPYIINPGPRTLHTQPLSQAHPKEYSPRPSPLSIPRQPVQIAKKPAQAICSLTRCGPPTKTTTEAPAEAAVISRPVEACKQAESYYASPSETDSSPPARPQEPYPAFAYPEHQPPKQNQGCCPPAKSQTEVIMEDPDCPNTADCFCPPPATATATAASRPSIGSDEISCETAATIIAQMRGDGDDAAARASLGCNAGEVCSIKNSFLMQIMDER</sequence>
<keyword evidence="3" id="KW-0285">Flavoprotein</keyword>
<feature type="region of interest" description="Disordered" evidence="9">
    <location>
        <begin position="538"/>
        <end position="580"/>
    </location>
</feature>
<feature type="domain" description="NADPH-dependent FMN reductase-like" evidence="10">
    <location>
        <begin position="114"/>
        <end position="256"/>
    </location>
</feature>
<keyword evidence="4" id="KW-0288">FMN</keyword>
<dbReference type="PANTHER" id="PTHR43590">
    <property type="entry name" value="ARSENIC RESISTANCE PROTEIN ARSH (AFU_ORTHOLOGUE AFUA_5G15030)"/>
    <property type="match status" value="1"/>
</dbReference>
<dbReference type="NCBIfam" id="TIGR02690">
    <property type="entry name" value="resist_ArsH"/>
    <property type="match status" value="1"/>
</dbReference>
<dbReference type="Pfam" id="PF03358">
    <property type="entry name" value="FMN_red"/>
    <property type="match status" value="1"/>
</dbReference>
<reference evidence="11" key="1">
    <citation type="submission" date="2018-12" db="EMBL/GenBank/DDBJ databases">
        <authorList>
            <person name="Syme R.A."/>
            <person name="Farfan-Caceres L."/>
            <person name="Lichtenzveig J."/>
        </authorList>
    </citation>
    <scope>NUCLEOTIDE SEQUENCE</scope>
    <source>
        <strain evidence="11">Al4</strain>
    </source>
</reference>
<comment type="subunit">
    <text evidence="2">Homotetramer.</text>
</comment>
<feature type="region of interest" description="Disordered" evidence="9">
    <location>
        <begin position="308"/>
        <end position="337"/>
    </location>
</feature>
<dbReference type="GO" id="GO:0000166">
    <property type="term" value="F:nucleotide binding"/>
    <property type="evidence" value="ECO:0007669"/>
    <property type="project" value="UniProtKB-KW"/>
</dbReference>
<dbReference type="InterPro" id="IPR014063">
    <property type="entry name" value="Arsenate-R_ArsH"/>
</dbReference>
<dbReference type="Gene3D" id="3.40.50.360">
    <property type="match status" value="1"/>
</dbReference>
<evidence type="ECO:0000256" key="6">
    <source>
        <dbReference type="ARBA" id="ARBA00022857"/>
    </source>
</evidence>
<dbReference type="AlphaFoldDB" id="A0A8H7MCH5"/>
<dbReference type="CDD" id="cd14688">
    <property type="entry name" value="bZIP_YAP"/>
    <property type="match status" value="1"/>
</dbReference>
<keyword evidence="8" id="KW-0175">Coiled coil</keyword>
<dbReference type="InterPro" id="IPR005025">
    <property type="entry name" value="FMN_Rdtase-like_dom"/>
</dbReference>
<keyword evidence="12" id="KW-1185">Reference proteome</keyword>
<feature type="compositionally biased region" description="Polar residues" evidence="9">
    <location>
        <begin position="570"/>
        <end position="580"/>
    </location>
</feature>
<evidence type="ECO:0000256" key="3">
    <source>
        <dbReference type="ARBA" id="ARBA00022630"/>
    </source>
</evidence>
<evidence type="ECO:0000256" key="2">
    <source>
        <dbReference type="ARBA" id="ARBA00011881"/>
    </source>
</evidence>
<keyword evidence="5" id="KW-0547">Nucleotide-binding</keyword>
<evidence type="ECO:0000259" key="10">
    <source>
        <dbReference type="Pfam" id="PF03358"/>
    </source>
</evidence>
<dbReference type="SUPFAM" id="SSF52218">
    <property type="entry name" value="Flavoproteins"/>
    <property type="match status" value="1"/>
</dbReference>
<feature type="coiled-coil region" evidence="8">
    <location>
        <begin position="370"/>
        <end position="418"/>
    </location>
</feature>
<evidence type="ECO:0000313" key="11">
    <source>
        <dbReference type="EMBL" id="KAF9694281.1"/>
    </source>
</evidence>
<comment type="cofactor">
    <cofactor evidence="1">
        <name>FMN</name>
        <dbReference type="ChEBI" id="CHEBI:58210"/>
    </cofactor>
</comment>
<reference evidence="11" key="2">
    <citation type="submission" date="2020-09" db="EMBL/GenBank/DDBJ databases">
        <title>Reference genome assembly for Australian Ascochyta lentis isolate Al4.</title>
        <authorList>
            <person name="Lee R.C."/>
            <person name="Farfan-Caceres L.M."/>
            <person name="Debler J.W."/>
            <person name="Williams A.H."/>
            <person name="Henares B.M."/>
        </authorList>
    </citation>
    <scope>NUCLEOTIDE SEQUENCE</scope>
    <source>
        <strain evidence="11">Al4</strain>
    </source>
</reference>
<dbReference type="GO" id="GO:0016655">
    <property type="term" value="F:oxidoreductase activity, acting on NAD(P)H, quinone or similar compound as acceptor"/>
    <property type="evidence" value="ECO:0007669"/>
    <property type="project" value="TreeGrafter"/>
</dbReference>
<dbReference type="InterPro" id="IPR029039">
    <property type="entry name" value="Flavoprotein-like_sf"/>
</dbReference>
<name>A0A8H7MCH5_9PLEO</name>
<gene>
    <name evidence="11" type="ORF">EKO04_007959</name>
</gene>
<evidence type="ECO:0000256" key="5">
    <source>
        <dbReference type="ARBA" id="ARBA00022741"/>
    </source>
</evidence>